<comment type="caution">
    <text evidence="5">The sequence shown here is derived from an EMBL/GenBank/DDBJ whole genome shotgun (WGS) entry which is preliminary data.</text>
</comment>
<evidence type="ECO:0000256" key="4">
    <source>
        <dbReference type="SAM" id="MobiDB-lite"/>
    </source>
</evidence>
<dbReference type="Gene3D" id="3.30.2180.10">
    <property type="entry name" value="ATP12-like"/>
    <property type="match status" value="1"/>
</dbReference>
<dbReference type="RefSeq" id="WP_044405702.1">
    <property type="nucleotide sequence ID" value="NZ_JXXE01000062.1"/>
</dbReference>
<dbReference type="OrthoDB" id="9797825at2"/>
<dbReference type="PANTHER" id="PTHR21013">
    <property type="entry name" value="ATP SYNTHASE MITOCHONDRIAL F1 COMPLEX ASSEMBLY FACTOR 2/ATP12 PROTEIN, MITOCHONDRIAL PRECURSOR"/>
    <property type="match status" value="1"/>
</dbReference>
<reference evidence="5 6" key="1">
    <citation type="submission" date="2014-11" db="EMBL/GenBank/DDBJ databases">
        <title>Genomics and ecophysiology of heterotrophic nitrogen fixing bacteria isolated from estuarine surface water.</title>
        <authorList>
            <person name="Bentzon-Tilia M."/>
            <person name="Severin I."/>
            <person name="Hansen L.H."/>
            <person name="Riemann L."/>
        </authorList>
    </citation>
    <scope>NUCLEOTIDE SEQUENCE [LARGE SCALE GENOMIC DNA]</scope>
    <source>
        <strain evidence="5 6">BAL398</strain>
    </source>
</reference>
<sequence>MRELFDDVTGRSPLDPEETVRRSTRGPQLKRFYAEAGVAETAEGFAITLDGKQVKTPSRRTLAAPDRALAEAIAAEWQAQSELINPMTMPLTRLANSVLDAVVDRVDAVTDDVAQYFESDLLFYRASHPQALVAREAEHWDPVLFWAAQTLGAHFILAEGIVHVRQPESAVAAVRAALPREPWSIAAFHVVTTITGSALLTLALTHGARDPDQVWAAAHVDEDWNIGQWGLDEEVAARRAAKHVDFAAAARVLAMRAAPSS</sequence>
<evidence type="ECO:0000256" key="2">
    <source>
        <dbReference type="ARBA" id="ARBA00022946"/>
    </source>
</evidence>
<dbReference type="InterPro" id="IPR011419">
    <property type="entry name" value="ATP12_ATP_synth-F1-assembly"/>
</dbReference>
<name>A0A0D7F479_RHOPL</name>
<accession>A0A0D7F479</accession>
<organism evidence="5 6">
    <name type="scientific">Rhodopseudomonas palustris</name>
    <dbReference type="NCBI Taxonomy" id="1076"/>
    <lineage>
        <taxon>Bacteria</taxon>
        <taxon>Pseudomonadati</taxon>
        <taxon>Pseudomonadota</taxon>
        <taxon>Alphaproteobacteria</taxon>
        <taxon>Hyphomicrobiales</taxon>
        <taxon>Nitrobacteraceae</taxon>
        <taxon>Rhodopseudomonas</taxon>
    </lineage>
</organism>
<dbReference type="InterPro" id="IPR023335">
    <property type="entry name" value="ATP12_ortho_dom_sf"/>
</dbReference>
<dbReference type="PATRIC" id="fig|1076.23.peg.6160"/>
<evidence type="ECO:0000256" key="1">
    <source>
        <dbReference type="ARBA" id="ARBA00008231"/>
    </source>
</evidence>
<feature type="region of interest" description="Disordered" evidence="4">
    <location>
        <begin position="1"/>
        <end position="23"/>
    </location>
</feature>
<keyword evidence="3" id="KW-0143">Chaperone</keyword>
<dbReference type="InterPro" id="IPR042272">
    <property type="entry name" value="ATP12_ATP_synth-F1-assembly_N"/>
</dbReference>
<dbReference type="GO" id="GO:0043461">
    <property type="term" value="P:proton-transporting ATP synthase complex assembly"/>
    <property type="evidence" value="ECO:0007669"/>
    <property type="project" value="InterPro"/>
</dbReference>
<proteinExistence type="inferred from homology"/>
<dbReference type="Gene3D" id="1.10.3580.10">
    <property type="entry name" value="ATP12 ATPase"/>
    <property type="match status" value="1"/>
</dbReference>
<comment type="similarity">
    <text evidence="1">Belongs to the ATP12 family.</text>
</comment>
<dbReference type="PANTHER" id="PTHR21013:SF10">
    <property type="entry name" value="ATP SYNTHASE MITOCHONDRIAL F1 COMPLEX ASSEMBLY FACTOR 2"/>
    <property type="match status" value="1"/>
</dbReference>
<keyword evidence="2" id="KW-0809">Transit peptide</keyword>
<evidence type="ECO:0000256" key="3">
    <source>
        <dbReference type="ARBA" id="ARBA00023186"/>
    </source>
</evidence>
<dbReference type="EMBL" id="JXXE01000062">
    <property type="protein sequence ID" value="KIZ47606.1"/>
    <property type="molecule type" value="Genomic_DNA"/>
</dbReference>
<dbReference type="AlphaFoldDB" id="A0A0D7F479"/>
<protein>
    <submittedName>
        <fullName evidence="5">ATPase</fullName>
    </submittedName>
</protein>
<evidence type="ECO:0000313" key="6">
    <source>
        <dbReference type="Proteomes" id="UP000032515"/>
    </source>
</evidence>
<gene>
    <name evidence="5" type="ORF">OO17_03430</name>
</gene>
<dbReference type="Pfam" id="PF07542">
    <property type="entry name" value="ATP12"/>
    <property type="match status" value="1"/>
</dbReference>
<dbReference type="Proteomes" id="UP000032515">
    <property type="component" value="Unassembled WGS sequence"/>
</dbReference>
<dbReference type="SUPFAM" id="SSF160909">
    <property type="entry name" value="ATP12-like"/>
    <property type="match status" value="1"/>
</dbReference>
<evidence type="ECO:0000313" key="5">
    <source>
        <dbReference type="EMBL" id="KIZ47606.1"/>
    </source>
</evidence>